<keyword evidence="1" id="KW-0812">Transmembrane</keyword>
<keyword evidence="1" id="KW-1133">Transmembrane helix</keyword>
<evidence type="ECO:0000313" key="2">
    <source>
        <dbReference type="EMBL" id="RRT54152.1"/>
    </source>
</evidence>
<accession>A0A426YR27</accession>
<name>A0A426YR27_ENSVE</name>
<feature type="transmembrane region" description="Helical" evidence="1">
    <location>
        <begin position="15"/>
        <end position="36"/>
    </location>
</feature>
<evidence type="ECO:0000313" key="3">
    <source>
        <dbReference type="Proteomes" id="UP000287651"/>
    </source>
</evidence>
<keyword evidence="1" id="KW-0472">Membrane</keyword>
<gene>
    <name evidence="2" type="ORF">B296_00036504</name>
</gene>
<dbReference type="AlphaFoldDB" id="A0A426YR27"/>
<evidence type="ECO:0000256" key="1">
    <source>
        <dbReference type="SAM" id="Phobius"/>
    </source>
</evidence>
<protein>
    <submittedName>
        <fullName evidence="2">Uncharacterized protein</fullName>
    </submittedName>
</protein>
<dbReference type="EMBL" id="AMZH03010753">
    <property type="protein sequence ID" value="RRT54152.1"/>
    <property type="molecule type" value="Genomic_DNA"/>
</dbReference>
<reference evidence="2 3" key="1">
    <citation type="journal article" date="2014" name="Agronomy (Basel)">
        <title>A Draft Genome Sequence for Ensete ventricosum, the Drought-Tolerant Tree Against Hunger.</title>
        <authorList>
            <person name="Harrison J."/>
            <person name="Moore K.A."/>
            <person name="Paszkiewicz K."/>
            <person name="Jones T."/>
            <person name="Grant M."/>
            <person name="Ambacheew D."/>
            <person name="Muzemil S."/>
            <person name="Studholme D.J."/>
        </authorList>
    </citation>
    <scope>NUCLEOTIDE SEQUENCE [LARGE SCALE GENOMIC DNA]</scope>
</reference>
<organism evidence="2 3">
    <name type="scientific">Ensete ventricosum</name>
    <name type="common">Abyssinian banana</name>
    <name type="synonym">Musa ensete</name>
    <dbReference type="NCBI Taxonomy" id="4639"/>
    <lineage>
        <taxon>Eukaryota</taxon>
        <taxon>Viridiplantae</taxon>
        <taxon>Streptophyta</taxon>
        <taxon>Embryophyta</taxon>
        <taxon>Tracheophyta</taxon>
        <taxon>Spermatophyta</taxon>
        <taxon>Magnoliopsida</taxon>
        <taxon>Liliopsida</taxon>
        <taxon>Zingiberales</taxon>
        <taxon>Musaceae</taxon>
        <taxon>Ensete</taxon>
    </lineage>
</organism>
<dbReference type="Proteomes" id="UP000287651">
    <property type="component" value="Unassembled WGS sequence"/>
</dbReference>
<sequence length="176" mass="19786">MAFIPTCRWLVVHSSLMFVVSLAGIFNVVGVCRWSFISRPSMLRAIFTMLSYDPSWSLKSDRDRSVPDDAMRLAVAPIKFLARPLLNEEKKHLPLVKSTVQLLLLMSVKPLSIFYFAQDTATPSLSSLQLPLPRAPLPPLPPHPPHRRAHRQPVDPTHLHLVYALDASGDGYSVRK</sequence>
<proteinExistence type="predicted"/>
<comment type="caution">
    <text evidence="2">The sequence shown here is derived from an EMBL/GenBank/DDBJ whole genome shotgun (WGS) entry which is preliminary data.</text>
</comment>